<dbReference type="EMBL" id="JAACLJ010000009">
    <property type="protein sequence ID" value="KAF4581043.1"/>
    <property type="molecule type" value="Genomic_DNA"/>
</dbReference>
<evidence type="ECO:0000313" key="3">
    <source>
        <dbReference type="Proteomes" id="UP000562929"/>
    </source>
</evidence>
<feature type="compositionally biased region" description="Pro residues" evidence="1">
    <location>
        <begin position="54"/>
        <end position="67"/>
    </location>
</feature>
<keyword evidence="3" id="KW-1185">Reference proteome</keyword>
<feature type="compositionally biased region" description="Polar residues" evidence="1">
    <location>
        <begin position="7"/>
        <end position="23"/>
    </location>
</feature>
<evidence type="ECO:0000313" key="2">
    <source>
        <dbReference type="EMBL" id="KAF4581043.1"/>
    </source>
</evidence>
<name>A0A8H4VAL9_9HYPO</name>
<gene>
    <name evidence="2" type="ORF">GQ602_007180</name>
</gene>
<accession>A0A8H4VAL9</accession>
<sequence length="352" mass="37470">MDKRSSNHGPWSYASQFPDSNSLILDRLHKATTKQRLDPQPTSNTLAMPQEKQQPPPPQSTSTPSPPSAGLKRKRVSGPAVDVSQSTLPWPSPLLPPVSQLRGADETGGRCCSCLEMLAGGKKKAGVVSCHVCRGACHQSCVEGRGSTSLCAECRLEQRGDSIDRKLIEELRRKRLAGLPSGLVPSRPELVGFLPRMASEGEIAEYFSNKKTADLSRPRQGPSLAPGKEIKKPRGRPRGTTKHAIVPDTSAAGVRSVSRGGSGGEACPTRTVDSVSAAAASSAPAPEPKAVDDENKDESLPTTWPRAGQGLYAKLASEKEDGALLVDDDDEEAFSHFLVDEFGKQVFVASCA</sequence>
<comment type="caution">
    <text evidence="2">The sequence shown here is derived from an EMBL/GenBank/DDBJ whole genome shotgun (WGS) entry which is preliminary data.</text>
</comment>
<reference evidence="2 3" key="1">
    <citation type="journal article" date="2020" name="G3 (Bethesda)">
        <title>Genetic Underpinnings of Host Manipulation by Ophiocordyceps as Revealed by Comparative Transcriptomics.</title>
        <authorList>
            <person name="Will I."/>
            <person name="Das B."/>
            <person name="Trinh T."/>
            <person name="Brachmann A."/>
            <person name="Ohm R.A."/>
            <person name="de Bekker C."/>
        </authorList>
    </citation>
    <scope>NUCLEOTIDE SEQUENCE [LARGE SCALE GENOMIC DNA]</scope>
    <source>
        <strain evidence="2 3">EC05</strain>
    </source>
</reference>
<protein>
    <recommendedName>
        <fullName evidence="4">Zinc finger PHD-type domain-containing protein</fullName>
    </recommendedName>
</protein>
<feature type="compositionally biased region" description="Basic residues" evidence="1">
    <location>
        <begin position="231"/>
        <end position="241"/>
    </location>
</feature>
<dbReference type="Proteomes" id="UP000562929">
    <property type="component" value="Unassembled WGS sequence"/>
</dbReference>
<dbReference type="AlphaFoldDB" id="A0A8H4VAL9"/>
<feature type="region of interest" description="Disordered" evidence="1">
    <location>
        <begin position="209"/>
        <end position="308"/>
    </location>
</feature>
<feature type="compositionally biased region" description="Basic and acidic residues" evidence="1">
    <location>
        <begin position="289"/>
        <end position="299"/>
    </location>
</feature>
<dbReference type="OrthoDB" id="5863171at2759"/>
<feature type="compositionally biased region" description="Low complexity" evidence="1">
    <location>
        <begin position="250"/>
        <end position="259"/>
    </location>
</feature>
<evidence type="ECO:0000256" key="1">
    <source>
        <dbReference type="SAM" id="MobiDB-lite"/>
    </source>
</evidence>
<organism evidence="2 3">
    <name type="scientific">Ophiocordyceps camponoti-floridani</name>
    <dbReference type="NCBI Taxonomy" id="2030778"/>
    <lineage>
        <taxon>Eukaryota</taxon>
        <taxon>Fungi</taxon>
        <taxon>Dikarya</taxon>
        <taxon>Ascomycota</taxon>
        <taxon>Pezizomycotina</taxon>
        <taxon>Sordariomycetes</taxon>
        <taxon>Hypocreomycetidae</taxon>
        <taxon>Hypocreales</taxon>
        <taxon>Ophiocordycipitaceae</taxon>
        <taxon>Ophiocordyceps</taxon>
    </lineage>
</organism>
<proteinExistence type="predicted"/>
<feature type="region of interest" description="Disordered" evidence="1">
    <location>
        <begin position="1"/>
        <end position="101"/>
    </location>
</feature>
<evidence type="ECO:0008006" key="4">
    <source>
        <dbReference type="Google" id="ProtNLM"/>
    </source>
</evidence>